<dbReference type="AlphaFoldDB" id="A0A1F5XGR5"/>
<evidence type="ECO:0000313" key="3">
    <source>
        <dbReference type="EMBL" id="OGF87059.1"/>
    </source>
</evidence>
<evidence type="ECO:0000256" key="1">
    <source>
        <dbReference type="SAM" id="Phobius"/>
    </source>
</evidence>
<comment type="caution">
    <text evidence="3">The sequence shown here is derived from an EMBL/GenBank/DDBJ whole genome shotgun (WGS) entry which is preliminary data.</text>
</comment>
<dbReference type="SUPFAM" id="SSF53335">
    <property type="entry name" value="S-adenosyl-L-methionine-dependent methyltransferases"/>
    <property type="match status" value="1"/>
</dbReference>
<reference evidence="3 4" key="1">
    <citation type="journal article" date="2016" name="Nat. Commun.">
        <title>Thousands of microbial genomes shed light on interconnected biogeochemical processes in an aquifer system.</title>
        <authorList>
            <person name="Anantharaman K."/>
            <person name="Brown C.T."/>
            <person name="Hug L.A."/>
            <person name="Sharon I."/>
            <person name="Castelle C.J."/>
            <person name="Probst A.J."/>
            <person name="Thomas B.C."/>
            <person name="Singh A."/>
            <person name="Wilkins M.J."/>
            <person name="Karaoz U."/>
            <person name="Brodie E.L."/>
            <person name="Williams K.H."/>
            <person name="Hubbard S.S."/>
            <person name="Banfield J.F."/>
        </authorList>
    </citation>
    <scope>NUCLEOTIDE SEQUENCE [LARGE SCALE GENOMIC DNA]</scope>
</reference>
<evidence type="ECO:0000313" key="4">
    <source>
        <dbReference type="Proteomes" id="UP000177346"/>
    </source>
</evidence>
<name>A0A1F5XGR5_9BACT</name>
<dbReference type="CDD" id="cd02440">
    <property type="entry name" value="AdoMet_MTases"/>
    <property type="match status" value="1"/>
</dbReference>
<feature type="transmembrane region" description="Helical" evidence="1">
    <location>
        <begin position="170"/>
        <end position="191"/>
    </location>
</feature>
<dbReference type="Proteomes" id="UP000177346">
    <property type="component" value="Unassembled WGS sequence"/>
</dbReference>
<keyword evidence="1" id="KW-0472">Membrane</keyword>
<evidence type="ECO:0000259" key="2">
    <source>
        <dbReference type="Pfam" id="PF08241"/>
    </source>
</evidence>
<accession>A0A1F5XGR5</accession>
<dbReference type="PANTHER" id="PTHR43464:SF94">
    <property type="entry name" value="MALONYL-[ACYL-CARRIER PROTEIN] O-METHYLTRANSFERASE"/>
    <property type="match status" value="1"/>
</dbReference>
<proteinExistence type="predicted"/>
<feature type="transmembrane region" description="Helical" evidence="1">
    <location>
        <begin position="215"/>
        <end position="242"/>
    </location>
</feature>
<dbReference type="GO" id="GO:0008757">
    <property type="term" value="F:S-adenosylmethionine-dependent methyltransferase activity"/>
    <property type="evidence" value="ECO:0007669"/>
    <property type="project" value="InterPro"/>
</dbReference>
<organism evidence="3 4">
    <name type="scientific">Candidatus Giovannonibacteria bacterium RIFCSPLOWO2_01_FULL_46_32</name>
    <dbReference type="NCBI Taxonomy" id="1798353"/>
    <lineage>
        <taxon>Bacteria</taxon>
        <taxon>Candidatus Giovannoniibacteriota</taxon>
    </lineage>
</organism>
<gene>
    <name evidence="3" type="ORF">A3B19_01350</name>
</gene>
<feature type="domain" description="Methyltransferase type 11" evidence="2">
    <location>
        <begin position="42"/>
        <end position="132"/>
    </location>
</feature>
<keyword evidence="1" id="KW-0812">Transmembrane</keyword>
<dbReference type="Pfam" id="PF08241">
    <property type="entry name" value="Methyltransf_11"/>
    <property type="match status" value="1"/>
</dbReference>
<keyword evidence="1" id="KW-1133">Transmembrane helix</keyword>
<dbReference type="InterPro" id="IPR029063">
    <property type="entry name" value="SAM-dependent_MTases_sf"/>
</dbReference>
<protein>
    <recommendedName>
        <fullName evidence="2">Methyltransferase type 11 domain-containing protein</fullName>
    </recommendedName>
</protein>
<dbReference type="InterPro" id="IPR013216">
    <property type="entry name" value="Methyltransf_11"/>
</dbReference>
<dbReference type="EMBL" id="MFIF01000009">
    <property type="protein sequence ID" value="OGF87059.1"/>
    <property type="molecule type" value="Genomic_DNA"/>
</dbReference>
<sequence>MESRVYDDIYAHEDAFWWYRGMRKISKIILDKYVRGVDNNILDAGCGTGGMLDLLGRYGTVTGVDINPKAVLYANLRKKATILEGNLEKLPCKSASYDLVNCNDVLYHSSISDDKAVLREFARVLRRGGLLLLREPAFDWLQSHHDRMVWTKHRYTRKELIKKLEDNGFIVMKASYVNFFLFPVALVIRLLERPFPSCNDHTKSLFNVPYWLDRWLYYVLAAEAGLLPYINLPFGLSIVCLAKKL</sequence>
<dbReference type="Gene3D" id="3.40.50.150">
    <property type="entry name" value="Vaccinia Virus protein VP39"/>
    <property type="match status" value="1"/>
</dbReference>
<dbReference type="PANTHER" id="PTHR43464">
    <property type="entry name" value="METHYLTRANSFERASE"/>
    <property type="match status" value="1"/>
</dbReference>